<sequence length="50" mass="5587">MGLCTSVLETSFTEQNTHAMQILFIRQSATRVVIGILIVFRSVEHAPWGP</sequence>
<dbReference type="OrthoDB" id="306876at2759"/>
<organism evidence="1 2">
    <name type="scientific">Tuber borchii</name>
    <name type="common">White truffle</name>
    <dbReference type="NCBI Taxonomy" id="42251"/>
    <lineage>
        <taxon>Eukaryota</taxon>
        <taxon>Fungi</taxon>
        <taxon>Dikarya</taxon>
        <taxon>Ascomycota</taxon>
        <taxon>Pezizomycotina</taxon>
        <taxon>Pezizomycetes</taxon>
        <taxon>Pezizales</taxon>
        <taxon>Tuberaceae</taxon>
        <taxon>Tuber</taxon>
    </lineage>
</organism>
<dbReference type="Proteomes" id="UP000244722">
    <property type="component" value="Unassembled WGS sequence"/>
</dbReference>
<keyword evidence="2" id="KW-1185">Reference proteome</keyword>
<evidence type="ECO:0000313" key="2">
    <source>
        <dbReference type="Proteomes" id="UP000244722"/>
    </source>
</evidence>
<accession>A0A2T6ZPQ0</accession>
<reference evidence="1 2" key="1">
    <citation type="submission" date="2017-04" db="EMBL/GenBank/DDBJ databases">
        <title>Draft genome sequence of Tuber borchii Vittad., a whitish edible truffle.</title>
        <authorList>
            <consortium name="DOE Joint Genome Institute"/>
            <person name="Murat C."/>
            <person name="Kuo A."/>
            <person name="Barry K.W."/>
            <person name="Clum A."/>
            <person name="Dockter R.B."/>
            <person name="Fauchery L."/>
            <person name="Iotti M."/>
            <person name="Kohler A."/>
            <person name="Labutti K."/>
            <person name="Lindquist E.A."/>
            <person name="Lipzen A."/>
            <person name="Ohm R.A."/>
            <person name="Wang M."/>
            <person name="Grigoriev I.V."/>
            <person name="Zambonelli A."/>
            <person name="Martin F.M."/>
        </authorList>
    </citation>
    <scope>NUCLEOTIDE SEQUENCE [LARGE SCALE GENOMIC DNA]</scope>
    <source>
        <strain evidence="1 2">Tbo3840</strain>
    </source>
</reference>
<dbReference type="AlphaFoldDB" id="A0A2T6ZPQ0"/>
<dbReference type="EMBL" id="NESQ01000153">
    <property type="protein sequence ID" value="PUU77455.1"/>
    <property type="molecule type" value="Genomic_DNA"/>
</dbReference>
<evidence type="ECO:0000313" key="1">
    <source>
        <dbReference type="EMBL" id="PUU77455.1"/>
    </source>
</evidence>
<comment type="caution">
    <text evidence="1">The sequence shown here is derived from an EMBL/GenBank/DDBJ whole genome shotgun (WGS) entry which is preliminary data.</text>
</comment>
<gene>
    <name evidence="1" type="ORF">B9Z19DRAFT_1146188</name>
</gene>
<protein>
    <submittedName>
        <fullName evidence="1">Uncharacterized protein</fullName>
    </submittedName>
</protein>
<proteinExistence type="predicted"/>
<dbReference type="STRING" id="42251.A0A2T6ZPQ0"/>
<name>A0A2T6ZPQ0_TUBBO</name>